<keyword evidence="1" id="KW-1133">Transmembrane helix</keyword>
<feature type="transmembrane region" description="Helical" evidence="1">
    <location>
        <begin position="51"/>
        <end position="72"/>
    </location>
</feature>
<gene>
    <name evidence="2" type="ORF">H072_3138</name>
</gene>
<evidence type="ECO:0000313" key="2">
    <source>
        <dbReference type="EMBL" id="EPS42902.1"/>
    </source>
</evidence>
<keyword evidence="1" id="KW-0812">Transmembrane</keyword>
<dbReference type="OrthoDB" id="5316649at2759"/>
<sequence length="160" mass="17664">MFGPYAAPAKPTSMKPLHSYSAPNLLGLFDPAPWTSAKIGGKKSDALLDHFLIIIYYFLQAGLTAALNYYLLKNKLKVTDFFAYFGGSLFLLETISTFGRTATSEWALGVWKTMVVLSIPALAWNLYHYGKQSCTVKLFDRVGLDKGKSAYLPHDTGISP</sequence>
<comment type="caution">
    <text evidence="2">The sequence shown here is derived from an EMBL/GenBank/DDBJ whole genome shotgun (WGS) entry which is preliminary data.</text>
</comment>
<feature type="transmembrane region" description="Helical" evidence="1">
    <location>
        <begin position="81"/>
        <end position="100"/>
    </location>
</feature>
<dbReference type="Proteomes" id="UP000015100">
    <property type="component" value="Unassembled WGS sequence"/>
</dbReference>
<evidence type="ECO:0000256" key="1">
    <source>
        <dbReference type="SAM" id="Phobius"/>
    </source>
</evidence>
<feature type="transmembrane region" description="Helical" evidence="1">
    <location>
        <begin position="106"/>
        <end position="127"/>
    </location>
</feature>
<protein>
    <submittedName>
        <fullName evidence="2">Uncharacterized protein</fullName>
    </submittedName>
</protein>
<keyword evidence="1" id="KW-0472">Membrane</keyword>
<dbReference type="AlphaFoldDB" id="S8C5F9"/>
<name>S8C5F9_DACHA</name>
<organism evidence="2 3">
    <name type="scientific">Dactylellina haptotyla (strain CBS 200.50)</name>
    <name type="common">Nematode-trapping fungus</name>
    <name type="synonym">Monacrosporium haptotylum</name>
    <dbReference type="NCBI Taxonomy" id="1284197"/>
    <lineage>
        <taxon>Eukaryota</taxon>
        <taxon>Fungi</taxon>
        <taxon>Dikarya</taxon>
        <taxon>Ascomycota</taxon>
        <taxon>Pezizomycotina</taxon>
        <taxon>Orbiliomycetes</taxon>
        <taxon>Orbiliales</taxon>
        <taxon>Orbiliaceae</taxon>
        <taxon>Dactylellina</taxon>
    </lineage>
</organism>
<keyword evidence="3" id="KW-1185">Reference proteome</keyword>
<proteinExistence type="predicted"/>
<dbReference type="HOGENOM" id="CLU_1652088_0_0_1"/>
<reference evidence="3" key="2">
    <citation type="submission" date="2013-04" db="EMBL/GenBank/DDBJ databases">
        <title>Genomic mechanisms accounting for the adaptation to parasitism in nematode-trapping fungi.</title>
        <authorList>
            <person name="Ahren D.G."/>
        </authorList>
    </citation>
    <scope>NUCLEOTIDE SEQUENCE [LARGE SCALE GENOMIC DNA]</scope>
    <source>
        <strain evidence="3">CBS 200.50</strain>
    </source>
</reference>
<dbReference type="EMBL" id="AQGS01000096">
    <property type="protein sequence ID" value="EPS42902.1"/>
    <property type="molecule type" value="Genomic_DNA"/>
</dbReference>
<reference evidence="2 3" key="1">
    <citation type="journal article" date="2013" name="PLoS Genet.">
        <title>Genomic mechanisms accounting for the adaptation to parasitism in nematode-trapping fungi.</title>
        <authorList>
            <person name="Meerupati T."/>
            <person name="Andersson K.M."/>
            <person name="Friman E."/>
            <person name="Kumar D."/>
            <person name="Tunlid A."/>
            <person name="Ahren D."/>
        </authorList>
    </citation>
    <scope>NUCLEOTIDE SEQUENCE [LARGE SCALE GENOMIC DNA]</scope>
    <source>
        <strain evidence="2 3">CBS 200.50</strain>
    </source>
</reference>
<evidence type="ECO:0000313" key="3">
    <source>
        <dbReference type="Proteomes" id="UP000015100"/>
    </source>
</evidence>
<accession>S8C5F9</accession>